<keyword evidence="1" id="KW-1133">Transmembrane helix</keyword>
<sequence>MIAGIIVMIIAIFTNPPLWIIVIFEKSIYLLNLMIHAVASVDSFVIQNISFNSYYLLTFYLLIIGSIIWLKKPNFTKTIFVMSSVILVQLSFILSKIEIEKEKELIVYNKKDNSLISTRIGNTVVFYKRDTSYKNDSNDRIMNSYLVGNSASLSKIDPLKNLMYFKNKKILLIDSSGIYPPNLSPDLLILTQTPKINLDRLLTQIQPKMIIADGSNSNSIQKYWKESCLKKNIPFHSTKEKGYYKL</sequence>
<keyword evidence="3" id="KW-1185">Reference proteome</keyword>
<organism evidence="2 3">
    <name type="scientific">Flavobacterium chungbukense</name>
    <dbReference type="NCBI Taxonomy" id="877464"/>
    <lineage>
        <taxon>Bacteria</taxon>
        <taxon>Pseudomonadati</taxon>
        <taxon>Bacteroidota</taxon>
        <taxon>Flavobacteriia</taxon>
        <taxon>Flavobacteriales</taxon>
        <taxon>Flavobacteriaceae</taxon>
        <taxon>Flavobacterium</taxon>
    </lineage>
</organism>
<keyword evidence="1" id="KW-0472">Membrane</keyword>
<name>A0ABP7XV04_9FLAO</name>
<feature type="transmembrane region" description="Helical" evidence="1">
    <location>
        <begin position="5"/>
        <end position="22"/>
    </location>
</feature>
<evidence type="ECO:0000313" key="2">
    <source>
        <dbReference type="EMBL" id="GAA4126473.1"/>
    </source>
</evidence>
<reference evidence="3" key="1">
    <citation type="journal article" date="2019" name="Int. J. Syst. Evol. Microbiol.">
        <title>The Global Catalogue of Microorganisms (GCM) 10K type strain sequencing project: providing services to taxonomists for standard genome sequencing and annotation.</title>
        <authorList>
            <consortium name="The Broad Institute Genomics Platform"/>
            <consortium name="The Broad Institute Genome Sequencing Center for Infectious Disease"/>
            <person name="Wu L."/>
            <person name="Ma J."/>
        </authorList>
    </citation>
    <scope>NUCLEOTIDE SEQUENCE [LARGE SCALE GENOMIC DNA]</scope>
    <source>
        <strain evidence="3">JCM 17386</strain>
    </source>
</reference>
<comment type="caution">
    <text evidence="2">The sequence shown here is derived from an EMBL/GenBank/DDBJ whole genome shotgun (WGS) entry which is preliminary data.</text>
</comment>
<evidence type="ECO:0000256" key="1">
    <source>
        <dbReference type="SAM" id="Phobius"/>
    </source>
</evidence>
<keyword evidence="1" id="KW-0812">Transmembrane</keyword>
<evidence type="ECO:0000313" key="3">
    <source>
        <dbReference type="Proteomes" id="UP001501333"/>
    </source>
</evidence>
<feature type="transmembrane region" description="Helical" evidence="1">
    <location>
        <begin position="53"/>
        <end position="70"/>
    </location>
</feature>
<protein>
    <recommendedName>
        <fullName evidence="4">ComEC/Rec2-related protein domain-containing protein</fullName>
    </recommendedName>
</protein>
<proteinExistence type="predicted"/>
<evidence type="ECO:0008006" key="4">
    <source>
        <dbReference type="Google" id="ProtNLM"/>
    </source>
</evidence>
<accession>A0ABP7XV04</accession>
<dbReference type="EMBL" id="BAABAO010000005">
    <property type="protein sequence ID" value="GAA4126473.1"/>
    <property type="molecule type" value="Genomic_DNA"/>
</dbReference>
<dbReference type="Proteomes" id="UP001501333">
    <property type="component" value="Unassembled WGS sequence"/>
</dbReference>
<gene>
    <name evidence="2" type="ORF">GCM10022250_13190</name>
</gene>